<keyword evidence="2" id="KW-0472">Membrane</keyword>
<dbReference type="Proteomes" id="UP000499080">
    <property type="component" value="Unassembled WGS sequence"/>
</dbReference>
<evidence type="ECO:0000259" key="3">
    <source>
        <dbReference type="Pfam" id="PF00501"/>
    </source>
</evidence>
<evidence type="ECO:0000313" key="5">
    <source>
        <dbReference type="EMBL" id="GBO16089.1"/>
    </source>
</evidence>
<sequence length="151" mass="17932">DYWDFHEWSYKNYPEFWDCVWRFFDIVHSKLYSQVYDRKNGFDNMEWFKDARLNYAENLLKYRDSETAIIATDADDDTEYFSYKELYDEVRVYITALKNEGIKKGDHIACYMSNKKEAVFAFLATAAIGAIWCGTLPLLGIKVRIVLILLK</sequence>
<dbReference type="Gene3D" id="3.40.50.12780">
    <property type="entry name" value="N-terminal domain of ligase-like"/>
    <property type="match status" value="1"/>
</dbReference>
<keyword evidence="2" id="KW-1133">Transmembrane helix</keyword>
<accession>A0A4Y2USX0</accession>
<dbReference type="EMBL" id="BGPR01040016">
    <property type="protein sequence ID" value="GBO16089.1"/>
    <property type="molecule type" value="Genomic_DNA"/>
</dbReference>
<feature type="non-terminal residue" evidence="5">
    <location>
        <position position="1"/>
    </location>
</feature>
<evidence type="ECO:0000256" key="1">
    <source>
        <dbReference type="ARBA" id="ARBA00006432"/>
    </source>
</evidence>
<dbReference type="SUPFAM" id="SSF56801">
    <property type="entry name" value="Acetyl-CoA synthetase-like"/>
    <property type="match status" value="1"/>
</dbReference>
<evidence type="ECO:0000259" key="4">
    <source>
        <dbReference type="Pfam" id="PF16177"/>
    </source>
</evidence>
<evidence type="ECO:0000313" key="6">
    <source>
        <dbReference type="Proteomes" id="UP000499080"/>
    </source>
</evidence>
<dbReference type="Pfam" id="PF00501">
    <property type="entry name" value="AMP-binding"/>
    <property type="match status" value="1"/>
</dbReference>
<dbReference type="InterPro" id="IPR042099">
    <property type="entry name" value="ANL_N_sf"/>
</dbReference>
<comment type="similarity">
    <text evidence="1">Belongs to the ATP-dependent AMP-binding enzyme family.</text>
</comment>
<feature type="domain" description="Acetyl-coenzyme A synthetase N-terminal" evidence="4">
    <location>
        <begin position="2"/>
        <end position="58"/>
    </location>
</feature>
<feature type="transmembrane region" description="Helical" evidence="2">
    <location>
        <begin position="118"/>
        <end position="141"/>
    </location>
</feature>
<dbReference type="Pfam" id="PF16177">
    <property type="entry name" value="ACAS_N"/>
    <property type="match status" value="1"/>
</dbReference>
<name>A0A4Y2USX0_ARAVE</name>
<dbReference type="PANTHER" id="PTHR42921">
    <property type="entry name" value="ACETOACETYL-COA SYNTHETASE"/>
    <property type="match status" value="1"/>
</dbReference>
<comment type="caution">
    <text evidence="5">The sequence shown here is derived from an EMBL/GenBank/DDBJ whole genome shotgun (WGS) entry which is preliminary data.</text>
</comment>
<reference evidence="5 6" key="1">
    <citation type="journal article" date="2019" name="Sci. Rep.">
        <title>Orb-weaving spider Araneus ventricosus genome elucidates the spidroin gene catalogue.</title>
        <authorList>
            <person name="Kono N."/>
            <person name="Nakamura H."/>
            <person name="Ohtoshi R."/>
            <person name="Moran D.A.P."/>
            <person name="Shinohara A."/>
            <person name="Yoshida Y."/>
            <person name="Fujiwara M."/>
            <person name="Mori M."/>
            <person name="Tomita M."/>
            <person name="Arakawa K."/>
        </authorList>
    </citation>
    <scope>NUCLEOTIDE SEQUENCE [LARGE SCALE GENOMIC DNA]</scope>
</reference>
<dbReference type="PANTHER" id="PTHR42921:SF1">
    <property type="entry name" value="ACETOACETYL-COA SYNTHETASE"/>
    <property type="match status" value="1"/>
</dbReference>
<feature type="domain" description="AMP-dependent synthetase/ligase" evidence="3">
    <location>
        <begin position="66"/>
        <end position="137"/>
    </location>
</feature>
<dbReference type="InterPro" id="IPR032387">
    <property type="entry name" value="ACAS_N"/>
</dbReference>
<organism evidence="5 6">
    <name type="scientific">Araneus ventricosus</name>
    <name type="common">Orbweaver spider</name>
    <name type="synonym">Epeira ventricosa</name>
    <dbReference type="NCBI Taxonomy" id="182803"/>
    <lineage>
        <taxon>Eukaryota</taxon>
        <taxon>Metazoa</taxon>
        <taxon>Ecdysozoa</taxon>
        <taxon>Arthropoda</taxon>
        <taxon>Chelicerata</taxon>
        <taxon>Arachnida</taxon>
        <taxon>Araneae</taxon>
        <taxon>Araneomorphae</taxon>
        <taxon>Entelegynae</taxon>
        <taxon>Araneoidea</taxon>
        <taxon>Araneidae</taxon>
        <taxon>Araneus</taxon>
    </lineage>
</organism>
<proteinExistence type="inferred from homology"/>
<dbReference type="InterPro" id="IPR000873">
    <property type="entry name" value="AMP-dep_synth/lig_dom"/>
</dbReference>
<dbReference type="AlphaFoldDB" id="A0A4Y2USX0"/>
<dbReference type="OrthoDB" id="6421931at2759"/>
<dbReference type="GO" id="GO:0030729">
    <property type="term" value="F:acetoacetate-CoA ligase activity"/>
    <property type="evidence" value="ECO:0007669"/>
    <property type="project" value="TreeGrafter"/>
</dbReference>
<evidence type="ECO:0000256" key="2">
    <source>
        <dbReference type="SAM" id="Phobius"/>
    </source>
</evidence>
<protein>
    <submittedName>
        <fullName evidence="5">Acetoacetyl-CoA synthetase</fullName>
    </submittedName>
</protein>
<gene>
    <name evidence="5" type="primary">aacs_14</name>
    <name evidence="5" type="ORF">AVEN_80068_1</name>
</gene>
<keyword evidence="2" id="KW-0812">Transmembrane</keyword>
<keyword evidence="6" id="KW-1185">Reference proteome</keyword>